<sequence>MDLSGFLNDIPARYELWVALFIITCKLLTVFVRPPKDGSPWAMPFQMISLLALNIGWAANRLQTGRSKNAMPGKSAKLTQSSDAAGVGLGSANTKS</sequence>
<dbReference type="Proteomes" id="UP000321230">
    <property type="component" value="Unassembled WGS sequence"/>
</dbReference>
<name>A0A511B246_9PROT</name>
<evidence type="ECO:0000256" key="1">
    <source>
        <dbReference type="SAM" id="MobiDB-lite"/>
    </source>
</evidence>
<dbReference type="RefSeq" id="WP_186819515.1">
    <property type="nucleotide sequence ID" value="NZ_BARC01000003.1"/>
</dbReference>
<keyword evidence="2" id="KW-1133">Transmembrane helix</keyword>
<dbReference type="EMBL" id="BJUZ01000002">
    <property type="protein sequence ID" value="GEK93862.1"/>
    <property type="molecule type" value="Genomic_DNA"/>
</dbReference>
<feature type="region of interest" description="Disordered" evidence="1">
    <location>
        <begin position="66"/>
        <end position="96"/>
    </location>
</feature>
<keyword evidence="4" id="KW-1185">Reference proteome</keyword>
<feature type="transmembrane region" description="Helical" evidence="2">
    <location>
        <begin position="12"/>
        <end position="32"/>
    </location>
</feature>
<feature type="transmembrane region" description="Helical" evidence="2">
    <location>
        <begin position="38"/>
        <end position="59"/>
    </location>
</feature>
<organism evidence="3 4">
    <name type="scientific">Gluconobacter wancherniae NBRC 103581</name>
    <dbReference type="NCBI Taxonomy" id="656744"/>
    <lineage>
        <taxon>Bacteria</taxon>
        <taxon>Pseudomonadati</taxon>
        <taxon>Pseudomonadota</taxon>
        <taxon>Alphaproteobacteria</taxon>
        <taxon>Acetobacterales</taxon>
        <taxon>Acetobacteraceae</taxon>
        <taxon>Gluconobacter</taxon>
    </lineage>
</organism>
<gene>
    <name evidence="3" type="ORF">GWA01_16320</name>
</gene>
<evidence type="ECO:0000313" key="3">
    <source>
        <dbReference type="EMBL" id="GEK93862.1"/>
    </source>
</evidence>
<evidence type="ECO:0000256" key="2">
    <source>
        <dbReference type="SAM" id="Phobius"/>
    </source>
</evidence>
<keyword evidence="2" id="KW-0472">Membrane</keyword>
<accession>A0A511B246</accession>
<comment type="caution">
    <text evidence="3">The sequence shown here is derived from an EMBL/GenBank/DDBJ whole genome shotgun (WGS) entry which is preliminary data.</text>
</comment>
<reference evidence="3 4" key="1">
    <citation type="submission" date="2019-07" db="EMBL/GenBank/DDBJ databases">
        <title>Whole genome shotgun sequence of Gluconobacter wancherniae NBRC 103581.</title>
        <authorList>
            <person name="Hosoyama A."/>
            <person name="Uohara A."/>
            <person name="Ohji S."/>
            <person name="Ichikawa N."/>
        </authorList>
    </citation>
    <scope>NUCLEOTIDE SEQUENCE [LARGE SCALE GENOMIC DNA]</scope>
    <source>
        <strain evidence="3 4">NBRC 103581</strain>
    </source>
</reference>
<protein>
    <submittedName>
        <fullName evidence="3">Uncharacterized protein</fullName>
    </submittedName>
</protein>
<evidence type="ECO:0000313" key="4">
    <source>
        <dbReference type="Proteomes" id="UP000321230"/>
    </source>
</evidence>
<dbReference type="AlphaFoldDB" id="A0A511B246"/>
<proteinExistence type="predicted"/>
<keyword evidence="2" id="KW-0812">Transmembrane</keyword>